<dbReference type="Proteomes" id="UP001172101">
    <property type="component" value="Unassembled WGS sequence"/>
</dbReference>
<dbReference type="InterPro" id="IPR032466">
    <property type="entry name" value="Metal_Hydrolase"/>
</dbReference>
<dbReference type="PANTHER" id="PTHR47345:SF1">
    <property type="entry name" value="CUT9-INTERACTING PROTEIN SCN1"/>
    <property type="match status" value="1"/>
</dbReference>
<comment type="caution">
    <text evidence="2">The sequence shown here is derived from an EMBL/GenBank/DDBJ whole genome shotgun (WGS) entry which is preliminary data.</text>
</comment>
<name>A0AA40ALQ1_9PEZI</name>
<sequence>MCPPTGGQTPPHGAATENEPPLEFSDDFPWQAGVCDAHCHPTDTMASIASIGDMRARVLTIMATRSQDQELVASVAANHAVKNRNVLDIQSLEKVVPAFGWHPWFSHQLYEDHGGDDTTYDPSEPTGLQKSKHYTAVLSPSPDPDFIASLPDPLSLGDFIAETRRRLLAEPVALIGEVGLDKAFRLPWGWDVSQPSSRDESATPGGREGRTLSPYHVEMTHQVRILKAQLRLAGELGRPVSVHGVQAHGVLFDVLASLWKGHEKEVISKRKQKLVAAGAEDFSSSEEDDDEFDYAAEAPRTTSAAARKPYQPKPFPPRICLHSFSGAAQMLSQYLNPAIPARVFFSFSMGVNLFTPGAESKFADVVRACPDDQLLIESDLHTAGDVMDHSLEQMYLRVCNVKRWTLLEGVERIRKNYAEFVFG</sequence>
<dbReference type="RefSeq" id="XP_060296973.1">
    <property type="nucleotide sequence ID" value="XM_060434353.1"/>
</dbReference>
<proteinExistence type="predicted"/>
<dbReference type="Gene3D" id="3.20.20.140">
    <property type="entry name" value="Metal-dependent hydrolases"/>
    <property type="match status" value="1"/>
</dbReference>
<evidence type="ECO:0000256" key="1">
    <source>
        <dbReference type="SAM" id="MobiDB-lite"/>
    </source>
</evidence>
<protein>
    <recommendedName>
        <fullName evidence="4">Cut9 interacting protein Scn1</fullName>
    </recommendedName>
</protein>
<feature type="region of interest" description="Disordered" evidence="1">
    <location>
        <begin position="1"/>
        <end position="27"/>
    </location>
</feature>
<gene>
    <name evidence="2" type="ORF">B0T26DRAFT_318235</name>
</gene>
<dbReference type="GO" id="GO:0016788">
    <property type="term" value="F:hydrolase activity, acting on ester bonds"/>
    <property type="evidence" value="ECO:0007669"/>
    <property type="project" value="InterPro"/>
</dbReference>
<evidence type="ECO:0000313" key="2">
    <source>
        <dbReference type="EMBL" id="KAK0718180.1"/>
    </source>
</evidence>
<evidence type="ECO:0008006" key="4">
    <source>
        <dbReference type="Google" id="ProtNLM"/>
    </source>
</evidence>
<organism evidence="2 3">
    <name type="scientific">Lasiosphaeria miniovina</name>
    <dbReference type="NCBI Taxonomy" id="1954250"/>
    <lineage>
        <taxon>Eukaryota</taxon>
        <taxon>Fungi</taxon>
        <taxon>Dikarya</taxon>
        <taxon>Ascomycota</taxon>
        <taxon>Pezizomycotina</taxon>
        <taxon>Sordariomycetes</taxon>
        <taxon>Sordariomycetidae</taxon>
        <taxon>Sordariales</taxon>
        <taxon>Lasiosphaeriaceae</taxon>
        <taxon>Lasiosphaeria</taxon>
    </lineage>
</organism>
<dbReference type="Pfam" id="PF01026">
    <property type="entry name" value="TatD_DNase"/>
    <property type="match status" value="1"/>
</dbReference>
<dbReference type="InterPro" id="IPR001130">
    <property type="entry name" value="TatD-like"/>
</dbReference>
<dbReference type="EMBL" id="JAUIRO010000004">
    <property type="protein sequence ID" value="KAK0718180.1"/>
    <property type="molecule type" value="Genomic_DNA"/>
</dbReference>
<dbReference type="SUPFAM" id="SSF51556">
    <property type="entry name" value="Metallo-dependent hydrolases"/>
    <property type="match status" value="1"/>
</dbReference>
<evidence type="ECO:0000313" key="3">
    <source>
        <dbReference type="Proteomes" id="UP001172101"/>
    </source>
</evidence>
<dbReference type="InterPro" id="IPR053044">
    <property type="entry name" value="Metallo-hydrolase/TatD-type"/>
</dbReference>
<accession>A0AA40ALQ1</accession>
<dbReference type="GeneID" id="85317623"/>
<dbReference type="PANTHER" id="PTHR47345">
    <property type="entry name" value="CUT9-INTERACTING PROTEIN SCN1"/>
    <property type="match status" value="1"/>
</dbReference>
<keyword evidence="3" id="KW-1185">Reference proteome</keyword>
<dbReference type="AlphaFoldDB" id="A0AA40ALQ1"/>
<reference evidence="2" key="1">
    <citation type="submission" date="2023-06" db="EMBL/GenBank/DDBJ databases">
        <title>Genome-scale phylogeny and comparative genomics of the fungal order Sordariales.</title>
        <authorList>
            <consortium name="Lawrence Berkeley National Laboratory"/>
            <person name="Hensen N."/>
            <person name="Bonometti L."/>
            <person name="Westerberg I."/>
            <person name="Brannstrom I.O."/>
            <person name="Guillou S."/>
            <person name="Cros-Aarteil S."/>
            <person name="Calhoun S."/>
            <person name="Haridas S."/>
            <person name="Kuo A."/>
            <person name="Mondo S."/>
            <person name="Pangilinan J."/>
            <person name="Riley R."/>
            <person name="LaButti K."/>
            <person name="Andreopoulos B."/>
            <person name="Lipzen A."/>
            <person name="Chen C."/>
            <person name="Yanf M."/>
            <person name="Daum C."/>
            <person name="Ng V."/>
            <person name="Clum A."/>
            <person name="Steindorff A."/>
            <person name="Ohm R."/>
            <person name="Martin F."/>
            <person name="Silar P."/>
            <person name="Natvig D."/>
            <person name="Lalanne C."/>
            <person name="Gautier V."/>
            <person name="Ament-velasquez S.L."/>
            <person name="Kruys A."/>
            <person name="Hutchinson M.I."/>
            <person name="Powell A.J."/>
            <person name="Barry K."/>
            <person name="Miller A.N."/>
            <person name="Grigoriev I.V."/>
            <person name="Debuchy R."/>
            <person name="Gladieux P."/>
            <person name="Thoren M.H."/>
            <person name="Johannesson H."/>
        </authorList>
    </citation>
    <scope>NUCLEOTIDE SEQUENCE</scope>
    <source>
        <strain evidence="2">SMH2392-1A</strain>
    </source>
</reference>